<feature type="active site" description="Proton donor/acceptor" evidence="8">
    <location>
        <position position="200"/>
    </location>
</feature>
<evidence type="ECO:0000256" key="4">
    <source>
        <dbReference type="ARBA" id="ARBA00022723"/>
    </source>
</evidence>
<dbReference type="InterPro" id="IPR013520">
    <property type="entry name" value="Ribonucl_H"/>
</dbReference>
<dbReference type="PANTHER" id="PTHR30231">
    <property type="entry name" value="DNA POLYMERASE III SUBUNIT EPSILON"/>
    <property type="match status" value="1"/>
</dbReference>
<evidence type="ECO:0000313" key="13">
    <source>
        <dbReference type="Proteomes" id="UP000249203"/>
    </source>
</evidence>
<dbReference type="HAMAP" id="MF_00157">
    <property type="entry name" value="RNase_T"/>
    <property type="match status" value="1"/>
</dbReference>
<dbReference type="Pfam" id="PF00929">
    <property type="entry name" value="RNase_T"/>
    <property type="match status" value="1"/>
</dbReference>
<feature type="binding site" evidence="8">
    <location>
        <position position="44"/>
    </location>
    <ligand>
        <name>Mg(2+)</name>
        <dbReference type="ChEBI" id="CHEBI:18420"/>
        <label>2</label>
        <note>catalytic</note>
    </ligand>
</feature>
<reference evidence="12 14" key="1">
    <citation type="journal article" date="2018" name="Front. Microbiol.">
        <title>Genome-Based Analysis Reveals the Taxonomy and Diversity of the Family Idiomarinaceae.</title>
        <authorList>
            <person name="Liu Y."/>
            <person name="Lai Q."/>
            <person name="Shao Z."/>
        </authorList>
    </citation>
    <scope>NUCLEOTIDE SEQUENCE [LARGE SCALE GENOMIC DNA]</scope>
    <source>
        <strain evidence="12 14">CF12-14</strain>
    </source>
</reference>
<dbReference type="SMART" id="SM00479">
    <property type="entry name" value="EXOIII"/>
    <property type="match status" value="1"/>
</dbReference>
<evidence type="ECO:0000256" key="2">
    <source>
        <dbReference type="ARBA" id="ARBA00022694"/>
    </source>
</evidence>
<dbReference type="GO" id="GO:0045004">
    <property type="term" value="P:DNA replication proofreading"/>
    <property type="evidence" value="ECO:0007669"/>
    <property type="project" value="TreeGrafter"/>
</dbReference>
<keyword evidence="4 8" id="KW-0479">Metal-binding</keyword>
<dbReference type="CDD" id="cd06134">
    <property type="entry name" value="RNaseT"/>
    <property type="match status" value="1"/>
</dbReference>
<sequence>MPESSSSSLQSDTSQTDTQSTELAQNELMKERFRGYLPVVIDVETAGFNAKTDALLEIAAVMLDFNQAGELHPVETFHAHVEPFEGANIEQSAIEFHGIDPDNPLRGAIAEQDAIKQMFKIIRKAQKAAGCQRCVLVGHNATFDHGFVMAAAERHALKRNPFHPFVTFDTAALAALTLGQTVLAKACKAAQIEFDGHQAHSALYDTERTAELFCWMVNRWRALGGWPPKHG</sequence>
<dbReference type="InterPro" id="IPR036397">
    <property type="entry name" value="RNaseH_sf"/>
</dbReference>
<evidence type="ECO:0000313" key="11">
    <source>
        <dbReference type="EMBL" id="RAK01805.1"/>
    </source>
</evidence>
<dbReference type="GO" id="GO:0000287">
    <property type="term" value="F:magnesium ion binding"/>
    <property type="evidence" value="ECO:0007669"/>
    <property type="project" value="UniProtKB-UniRule"/>
</dbReference>
<feature type="region of interest" description="Disordered" evidence="9">
    <location>
        <begin position="1"/>
        <end position="22"/>
    </location>
</feature>
<dbReference type="Proteomes" id="UP000249203">
    <property type="component" value="Unassembled WGS sequence"/>
</dbReference>
<dbReference type="Proteomes" id="UP000287865">
    <property type="component" value="Unassembled WGS sequence"/>
</dbReference>
<dbReference type="GO" id="GO:0005829">
    <property type="term" value="C:cytosol"/>
    <property type="evidence" value="ECO:0007669"/>
    <property type="project" value="TreeGrafter"/>
</dbReference>
<feature type="binding site" evidence="8">
    <location>
        <position position="205"/>
    </location>
    <ligand>
        <name>Mg(2+)</name>
        <dbReference type="ChEBI" id="CHEBI:18420"/>
        <label>2</label>
        <note>catalytic</note>
    </ligand>
</feature>
<keyword evidence="14" id="KW-1185">Reference proteome</keyword>
<evidence type="ECO:0000256" key="7">
    <source>
        <dbReference type="ARBA" id="ARBA00022842"/>
    </source>
</evidence>
<evidence type="ECO:0000256" key="8">
    <source>
        <dbReference type="HAMAP-Rule" id="MF_00157"/>
    </source>
</evidence>
<evidence type="ECO:0000256" key="9">
    <source>
        <dbReference type="SAM" id="MobiDB-lite"/>
    </source>
</evidence>
<feature type="binding site" evidence="8">
    <location>
        <position position="42"/>
    </location>
    <ligand>
        <name>Mg(2+)</name>
        <dbReference type="ChEBI" id="CHEBI:18420"/>
        <label>1</label>
        <note>catalytic</note>
    </ligand>
</feature>
<dbReference type="Gene3D" id="3.30.420.10">
    <property type="entry name" value="Ribonuclease H-like superfamily/Ribonuclease H"/>
    <property type="match status" value="1"/>
</dbReference>
<accession>A0A327X4I4</accession>
<evidence type="ECO:0000313" key="14">
    <source>
        <dbReference type="Proteomes" id="UP000287865"/>
    </source>
</evidence>
<comment type="caution">
    <text evidence="11">The sequence shown here is derived from an EMBL/GenBank/DDBJ whole genome shotgun (WGS) entry which is preliminary data.</text>
</comment>
<protein>
    <recommendedName>
        <fullName evidence="8">Ribonuclease T</fullName>
        <ecNumber evidence="8">3.1.13.-</ecNumber>
    </recommendedName>
    <alternativeName>
        <fullName evidence="8">Exoribonuclease T</fullName>
        <shortName evidence="8">RNase T</shortName>
    </alternativeName>
</protein>
<feature type="domain" description="Exonuclease" evidence="10">
    <location>
        <begin position="37"/>
        <end position="222"/>
    </location>
</feature>
<evidence type="ECO:0000313" key="12">
    <source>
        <dbReference type="EMBL" id="RUO28616.1"/>
    </source>
</evidence>
<dbReference type="EC" id="3.1.13.-" evidence="8"/>
<keyword evidence="7 8" id="KW-0460">Magnesium</keyword>
<dbReference type="GO" id="GO:0003676">
    <property type="term" value="F:nucleic acid binding"/>
    <property type="evidence" value="ECO:0007669"/>
    <property type="project" value="InterPro"/>
</dbReference>
<comment type="similarity">
    <text evidence="8">Belongs to the RNase T family.</text>
</comment>
<dbReference type="OrthoDB" id="9778264at2"/>
<reference evidence="11 13" key="2">
    <citation type="submission" date="2018-06" db="EMBL/GenBank/DDBJ databases">
        <title>Genomic Encyclopedia of Type Strains, Phase III (KMG-III): the genomes of soil and plant-associated and newly described type strains.</title>
        <authorList>
            <person name="Whitman W."/>
        </authorList>
    </citation>
    <scope>NUCLEOTIDE SEQUENCE [LARGE SCALE GENOMIC DNA]</scope>
    <source>
        <strain evidence="11 13">CGMCC 1.15366</strain>
    </source>
</reference>
<keyword evidence="5 8" id="KW-0378">Hydrolase</keyword>
<dbReference type="NCBIfam" id="TIGR01298">
    <property type="entry name" value="RNaseT"/>
    <property type="match status" value="1"/>
</dbReference>
<comment type="function">
    <text evidence="8">Trims short 3' overhangs of a variety of RNA species, leaving a one or two nucleotide 3' overhang. Responsible for the end-turnover of tRNA: specifically removes the terminal AMP residue from uncharged tRNA (tRNA-C-C-A). Also appears to be involved in tRNA biosynthesis.</text>
</comment>
<feature type="binding site" evidence="8">
    <location>
        <position position="200"/>
    </location>
    <ligand>
        <name>Mg(2+)</name>
        <dbReference type="ChEBI" id="CHEBI:18420"/>
        <label>2</label>
        <note>catalytic</note>
    </ligand>
</feature>
<evidence type="ECO:0000259" key="10">
    <source>
        <dbReference type="SMART" id="SM00479"/>
    </source>
</evidence>
<evidence type="ECO:0000256" key="3">
    <source>
        <dbReference type="ARBA" id="ARBA00022722"/>
    </source>
</evidence>
<gene>
    <name evidence="8" type="primary">rnt</name>
    <name evidence="11" type="ORF">B0I24_101444</name>
    <name evidence="12" type="ORF">CWE07_02150</name>
</gene>
<feature type="site" description="Important for substrate binding and specificity" evidence="8">
    <location>
        <position position="165"/>
    </location>
</feature>
<feature type="site" description="Important for substrate binding and specificity" evidence="8">
    <location>
        <position position="96"/>
    </location>
</feature>
<comment type="cofactor">
    <cofactor evidence="8">
        <name>Mg(2+)</name>
        <dbReference type="ChEBI" id="CHEBI:18420"/>
    </cofactor>
    <text evidence="8">Binds two Mg(2+) per subunit. The active form of the enzyme binds two Mg(2+) ions in its active site. The first Mg(2+) forms only one salt bridge with the protein.</text>
</comment>
<keyword evidence="6 8" id="KW-0269">Exonuclease</keyword>
<feature type="binding site" evidence="8">
    <location>
        <position position="42"/>
    </location>
    <ligand>
        <name>Mg(2+)</name>
        <dbReference type="ChEBI" id="CHEBI:18420"/>
        <label>2</label>
        <note>catalytic</note>
    </ligand>
</feature>
<proteinExistence type="inferred from homology"/>
<dbReference type="SUPFAM" id="SSF53098">
    <property type="entry name" value="Ribonuclease H-like"/>
    <property type="match status" value="1"/>
</dbReference>
<dbReference type="GO" id="GO:0016896">
    <property type="term" value="F:RNA exonuclease activity, producing 5'-phosphomonoesters"/>
    <property type="evidence" value="ECO:0007669"/>
    <property type="project" value="UniProtKB-UniRule"/>
</dbReference>
<evidence type="ECO:0000256" key="1">
    <source>
        <dbReference type="ARBA" id="ARBA00011738"/>
    </source>
</evidence>
<name>A0A327X4I4_9GAMM</name>
<feature type="site" description="Important for substrate binding and specificity" evidence="8">
    <location>
        <position position="48"/>
    </location>
</feature>
<evidence type="ECO:0000256" key="5">
    <source>
        <dbReference type="ARBA" id="ARBA00022801"/>
    </source>
</evidence>
<dbReference type="EMBL" id="QLMD01000001">
    <property type="protein sequence ID" value="RAK01805.1"/>
    <property type="molecule type" value="Genomic_DNA"/>
</dbReference>
<dbReference type="InterPro" id="IPR005987">
    <property type="entry name" value="RNase_T"/>
</dbReference>
<dbReference type="InterPro" id="IPR012337">
    <property type="entry name" value="RNaseH-like_sf"/>
</dbReference>
<comment type="subunit">
    <text evidence="1 8">Homodimer.</text>
</comment>
<keyword evidence="2 8" id="KW-0819">tRNA processing</keyword>
<dbReference type="EMBL" id="PIPK01000001">
    <property type="protein sequence ID" value="RUO28616.1"/>
    <property type="molecule type" value="Genomic_DNA"/>
</dbReference>
<keyword evidence="3 8" id="KW-0540">Nuclease</keyword>
<dbReference type="AlphaFoldDB" id="A0A327X4I4"/>
<evidence type="ECO:0000256" key="6">
    <source>
        <dbReference type="ARBA" id="ARBA00022839"/>
    </source>
</evidence>
<feature type="site" description="Important for substrate binding and specificity" evidence="8">
    <location>
        <position position="143"/>
    </location>
</feature>
<dbReference type="FunFam" id="3.30.420.10:FF:000009">
    <property type="entry name" value="Ribonuclease T"/>
    <property type="match status" value="1"/>
</dbReference>
<dbReference type="GO" id="GO:0008033">
    <property type="term" value="P:tRNA processing"/>
    <property type="evidence" value="ECO:0007669"/>
    <property type="project" value="UniProtKB-KW"/>
</dbReference>
<organism evidence="11 13">
    <name type="scientific">Aliidiomarina maris</name>
    <dbReference type="NCBI Taxonomy" id="531312"/>
    <lineage>
        <taxon>Bacteria</taxon>
        <taxon>Pseudomonadati</taxon>
        <taxon>Pseudomonadota</taxon>
        <taxon>Gammaproteobacteria</taxon>
        <taxon>Alteromonadales</taxon>
        <taxon>Idiomarinaceae</taxon>
        <taxon>Aliidiomarina</taxon>
    </lineage>
</organism>
<dbReference type="PANTHER" id="PTHR30231:SF2">
    <property type="entry name" value="RIBONUCLEASE T"/>
    <property type="match status" value="1"/>
</dbReference>
<dbReference type="GO" id="GO:0008408">
    <property type="term" value="F:3'-5' exonuclease activity"/>
    <property type="evidence" value="ECO:0007669"/>
    <property type="project" value="TreeGrafter"/>
</dbReference>